<dbReference type="Gene3D" id="1.10.10.10">
    <property type="entry name" value="Winged helix-like DNA-binding domain superfamily/Winged helix DNA-binding domain"/>
    <property type="match status" value="1"/>
</dbReference>
<dbReference type="Proteomes" id="UP001596113">
    <property type="component" value="Unassembled WGS sequence"/>
</dbReference>
<dbReference type="InterPro" id="IPR036388">
    <property type="entry name" value="WH-like_DNA-bd_sf"/>
</dbReference>
<evidence type="ECO:0000313" key="5">
    <source>
        <dbReference type="Proteomes" id="UP001596113"/>
    </source>
</evidence>
<protein>
    <submittedName>
        <fullName evidence="4">Helix-turn-helix transcriptional regulator</fullName>
    </submittedName>
</protein>
<evidence type="ECO:0000256" key="2">
    <source>
        <dbReference type="ARBA" id="ARBA00023163"/>
    </source>
</evidence>
<keyword evidence="5" id="KW-1185">Reference proteome</keyword>
<keyword evidence="2" id="KW-0804">Transcription</keyword>
<evidence type="ECO:0000313" key="4">
    <source>
        <dbReference type="EMBL" id="MFC5406400.1"/>
    </source>
</evidence>
<gene>
    <name evidence="4" type="ORF">ACFPOF_27020</name>
</gene>
<accession>A0ABW0I1E3</accession>
<proteinExistence type="predicted"/>
<reference evidence="5" key="1">
    <citation type="journal article" date="2019" name="Int. J. Syst. Evol. Microbiol.">
        <title>The Global Catalogue of Microorganisms (GCM) 10K type strain sequencing project: providing services to taxonomists for standard genome sequencing and annotation.</title>
        <authorList>
            <consortium name="The Broad Institute Genomics Platform"/>
            <consortium name="The Broad Institute Genome Sequencing Center for Infectious Disease"/>
            <person name="Wu L."/>
            <person name="Ma J."/>
        </authorList>
    </citation>
    <scope>NUCLEOTIDE SEQUENCE [LARGE SCALE GENOMIC DNA]</scope>
    <source>
        <strain evidence="5">CGMCC 1.18575</strain>
    </source>
</reference>
<feature type="region of interest" description="Disordered" evidence="3">
    <location>
        <begin position="1"/>
        <end position="22"/>
    </location>
</feature>
<keyword evidence="1" id="KW-0805">Transcription regulation</keyword>
<dbReference type="InterPro" id="IPR016032">
    <property type="entry name" value="Sig_transdc_resp-reg_C-effctor"/>
</dbReference>
<evidence type="ECO:0000256" key="3">
    <source>
        <dbReference type="SAM" id="MobiDB-lite"/>
    </source>
</evidence>
<name>A0ABW0I1E3_9BACL</name>
<dbReference type="EMBL" id="JBHSMI010000052">
    <property type="protein sequence ID" value="MFC5406400.1"/>
    <property type="molecule type" value="Genomic_DNA"/>
</dbReference>
<sequence length="102" mass="11629">MTKDGNGSGAVVEKGQADQVQSRGTPQYIEFAERYGFNDREKEVLRLFMLFGLSDEEIVRVMGIKSNDLRNYMNCMLGKSRTSSPRELLALFVRYLIQQQSA</sequence>
<organism evidence="4 5">
    <name type="scientific">Cohnella soli</name>
    <dbReference type="NCBI Taxonomy" id="425005"/>
    <lineage>
        <taxon>Bacteria</taxon>
        <taxon>Bacillati</taxon>
        <taxon>Bacillota</taxon>
        <taxon>Bacilli</taxon>
        <taxon>Bacillales</taxon>
        <taxon>Paenibacillaceae</taxon>
        <taxon>Cohnella</taxon>
    </lineage>
</organism>
<dbReference type="RefSeq" id="WP_378138476.1">
    <property type="nucleotide sequence ID" value="NZ_JBHSMI010000052.1"/>
</dbReference>
<dbReference type="SUPFAM" id="SSF46894">
    <property type="entry name" value="C-terminal effector domain of the bipartite response regulators"/>
    <property type="match status" value="1"/>
</dbReference>
<evidence type="ECO:0000256" key="1">
    <source>
        <dbReference type="ARBA" id="ARBA00023015"/>
    </source>
</evidence>
<comment type="caution">
    <text evidence="4">The sequence shown here is derived from an EMBL/GenBank/DDBJ whole genome shotgun (WGS) entry which is preliminary data.</text>
</comment>